<comment type="subcellular location">
    <subcellularLocation>
        <location evidence="1">Membrane</location>
        <topology evidence="1">Single-pass membrane protein</topology>
    </subcellularLocation>
</comment>
<evidence type="ECO:0000313" key="10">
    <source>
        <dbReference type="EMBL" id="ERN05999.1"/>
    </source>
</evidence>
<dbReference type="FunFam" id="3.80.10.10:FF:000129">
    <property type="entry name" value="Leucine-rich repeat receptor-like kinase"/>
    <property type="match status" value="1"/>
</dbReference>
<proteinExistence type="predicted"/>
<evidence type="ECO:0000256" key="8">
    <source>
        <dbReference type="ARBA" id="ARBA00023180"/>
    </source>
</evidence>
<keyword evidence="11" id="KW-1185">Reference proteome</keyword>
<evidence type="ECO:0000256" key="1">
    <source>
        <dbReference type="ARBA" id="ARBA00004167"/>
    </source>
</evidence>
<reference evidence="11" key="1">
    <citation type="journal article" date="2013" name="Science">
        <title>The Amborella genome and the evolution of flowering plants.</title>
        <authorList>
            <consortium name="Amborella Genome Project"/>
        </authorList>
    </citation>
    <scope>NUCLEOTIDE SEQUENCE [LARGE SCALE GENOMIC DNA]</scope>
</reference>
<dbReference type="InterPro" id="IPR013210">
    <property type="entry name" value="LRR_N_plant-typ"/>
</dbReference>
<dbReference type="Pfam" id="PF00560">
    <property type="entry name" value="LRR_1"/>
    <property type="match status" value="3"/>
</dbReference>
<dbReference type="InterPro" id="IPR001611">
    <property type="entry name" value="Leu-rich_rpt"/>
</dbReference>
<evidence type="ECO:0000313" key="11">
    <source>
        <dbReference type="Proteomes" id="UP000017836"/>
    </source>
</evidence>
<keyword evidence="2" id="KW-0433">Leucine-rich repeat</keyword>
<dbReference type="SUPFAM" id="SSF52058">
    <property type="entry name" value="L domain-like"/>
    <property type="match status" value="1"/>
</dbReference>
<evidence type="ECO:0000256" key="3">
    <source>
        <dbReference type="ARBA" id="ARBA00022692"/>
    </source>
</evidence>
<name>W1PE62_AMBTC</name>
<dbReference type="Proteomes" id="UP000017836">
    <property type="component" value="Unassembled WGS sequence"/>
</dbReference>
<keyword evidence="7" id="KW-0472">Membrane</keyword>
<keyword evidence="8" id="KW-0325">Glycoprotein</keyword>
<dbReference type="InterPro" id="IPR032675">
    <property type="entry name" value="LRR_dom_sf"/>
</dbReference>
<keyword evidence="6" id="KW-1133">Transmembrane helix</keyword>
<dbReference type="InterPro" id="IPR052595">
    <property type="entry name" value="LRRC69/RLP"/>
</dbReference>
<dbReference type="Pfam" id="PF13855">
    <property type="entry name" value="LRR_8"/>
    <property type="match status" value="1"/>
</dbReference>
<evidence type="ECO:0000256" key="6">
    <source>
        <dbReference type="ARBA" id="ARBA00022989"/>
    </source>
</evidence>
<evidence type="ECO:0000256" key="5">
    <source>
        <dbReference type="ARBA" id="ARBA00022737"/>
    </source>
</evidence>
<dbReference type="Gramene" id="ERN05999">
    <property type="protein sequence ID" value="ERN05999"/>
    <property type="gene ID" value="AMTR_s00143p00086680"/>
</dbReference>
<dbReference type="EMBL" id="KI393946">
    <property type="protein sequence ID" value="ERN05999.1"/>
    <property type="molecule type" value="Genomic_DNA"/>
</dbReference>
<dbReference type="PROSITE" id="PS51450">
    <property type="entry name" value="LRR"/>
    <property type="match status" value="1"/>
</dbReference>
<dbReference type="GO" id="GO:0016020">
    <property type="term" value="C:membrane"/>
    <property type="evidence" value="ECO:0007669"/>
    <property type="project" value="UniProtKB-SubCell"/>
</dbReference>
<gene>
    <name evidence="10" type="ORF">AMTR_s00143p00086680</name>
</gene>
<dbReference type="FunFam" id="3.80.10.10:FF:000041">
    <property type="entry name" value="LRR receptor-like serine/threonine-protein kinase ERECTA"/>
    <property type="match status" value="1"/>
</dbReference>
<dbReference type="OMA" id="CIMPASI"/>
<evidence type="ECO:0000256" key="4">
    <source>
        <dbReference type="ARBA" id="ARBA00022729"/>
    </source>
</evidence>
<organism evidence="10 11">
    <name type="scientific">Amborella trichopoda</name>
    <dbReference type="NCBI Taxonomy" id="13333"/>
    <lineage>
        <taxon>Eukaryota</taxon>
        <taxon>Viridiplantae</taxon>
        <taxon>Streptophyta</taxon>
        <taxon>Embryophyta</taxon>
        <taxon>Tracheophyta</taxon>
        <taxon>Spermatophyta</taxon>
        <taxon>Magnoliopsida</taxon>
        <taxon>Amborellales</taxon>
        <taxon>Amborellaceae</taxon>
        <taxon>Amborella</taxon>
    </lineage>
</organism>
<accession>W1PE62</accession>
<dbReference type="PANTHER" id="PTHR48057">
    <property type="entry name" value="LEUCINE-RICH REPEAT SERINE/THREONINE-PROTEIN KINASE 1"/>
    <property type="match status" value="1"/>
</dbReference>
<keyword evidence="3" id="KW-0812">Transmembrane</keyword>
<dbReference type="SMART" id="SM00369">
    <property type="entry name" value="LRR_TYP"/>
    <property type="match status" value="4"/>
</dbReference>
<dbReference type="InterPro" id="IPR003591">
    <property type="entry name" value="Leu-rich_rpt_typical-subtyp"/>
</dbReference>
<dbReference type="AlphaFoldDB" id="W1PE62"/>
<evidence type="ECO:0000256" key="2">
    <source>
        <dbReference type="ARBA" id="ARBA00022614"/>
    </source>
</evidence>
<keyword evidence="4" id="KW-0732">Signal</keyword>
<protein>
    <recommendedName>
        <fullName evidence="9">Leucine-rich repeat-containing N-terminal plant-type domain-containing protein</fullName>
    </recommendedName>
</protein>
<sequence length="350" mass="39034">MELSHFLPFFKLILFSFSMTLPIMCVSHLSLLNNLTDQQALLSFKDPVTLDPYNVLGNWNTSMNFCNWTGVSCSKRRQRVTYLNLASTGLQGMLTPHIGNRSFLQVLTLRNNSFHGSIPPEIGRLYRLQVLHIGRNQLEGRSHQASVDVKCCSGWKDASLRNWVFYKRSRTLPLEQPSGPIPSSLHNASKLTVLELQKNQFNGPVPTSLGHLRALKVLHLNNNRLENWPGSPNLSFIDSLTNCTFMEVLQLGNNPIAGFMPDSIGNLSNNLKSFTVGGCHIVGSIPESIGNLQSLTDLILYRNKLEGSIPTEFGQLQSLLYLYLNDNMISGSIPPSINNLTKICLKPGQQ</sequence>
<evidence type="ECO:0000256" key="7">
    <source>
        <dbReference type="ARBA" id="ARBA00023136"/>
    </source>
</evidence>
<dbReference type="Gene3D" id="3.80.10.10">
    <property type="entry name" value="Ribonuclease Inhibitor"/>
    <property type="match status" value="3"/>
</dbReference>
<dbReference type="STRING" id="13333.W1PE62"/>
<evidence type="ECO:0000259" key="9">
    <source>
        <dbReference type="Pfam" id="PF08263"/>
    </source>
</evidence>
<dbReference type="HOGENOM" id="CLU_000288_18_22_1"/>
<dbReference type="Pfam" id="PF08263">
    <property type="entry name" value="LRRNT_2"/>
    <property type="match status" value="1"/>
</dbReference>
<dbReference type="PANTHER" id="PTHR48057:SF18">
    <property type="entry name" value="REPEAT RECEPTOR-LIKE PROTEIN KINASE FAMILY PROTEIN, PUTATIVE-RELATED"/>
    <property type="match status" value="1"/>
</dbReference>
<keyword evidence="5" id="KW-0677">Repeat</keyword>
<feature type="domain" description="Leucine-rich repeat-containing N-terminal plant-type" evidence="9">
    <location>
        <begin position="36"/>
        <end position="74"/>
    </location>
</feature>